<accession>A0ABN8L6C5</accession>
<keyword evidence="3" id="KW-1185">Reference proteome</keyword>
<dbReference type="PANTHER" id="PTHR15537:SF2">
    <property type="entry name" value="F-BOX ONLY PROTEIN 7"/>
    <property type="match status" value="1"/>
</dbReference>
<dbReference type="PROSITE" id="PS50181">
    <property type="entry name" value="FBOX"/>
    <property type="match status" value="1"/>
</dbReference>
<evidence type="ECO:0000313" key="2">
    <source>
        <dbReference type="EMBL" id="CAH2984748.1"/>
    </source>
</evidence>
<sequence>MEGKYTTGLVNKEMPPQFHETVSTIIDALIKPECLKWDLFIALLLIVMKENNFVLLKTTEGRAISIPEYILNGKTKSSSIREASFVLNGFQNMPLKIIACPFTDVTLIIATIPEMHGETYSHCITLSRYINTSALGIPSDYINLTELISVLRDRIINPIKGSILHYHKYPSPNLFGLPDDIVHKILLCLAVRDVLSVGESCKKLYRIIKDDPLWFRLCNRDFPDQDKTSEDSWCETYIKLYLSEQGERSKSRYYGTSGFRQCSLLSRYIRRISDSRWEVIL</sequence>
<evidence type="ECO:0000313" key="3">
    <source>
        <dbReference type="Proteomes" id="UP001153292"/>
    </source>
</evidence>
<protein>
    <recommendedName>
        <fullName evidence="1">F-box domain-containing protein</fullName>
    </recommendedName>
</protein>
<gene>
    <name evidence="2" type="ORF">CHILSU_LOCUS4673</name>
</gene>
<dbReference type="InterPro" id="IPR001810">
    <property type="entry name" value="F-box_dom"/>
</dbReference>
<reference evidence="2" key="1">
    <citation type="submission" date="2021-12" db="EMBL/GenBank/DDBJ databases">
        <authorList>
            <person name="King R."/>
        </authorList>
    </citation>
    <scope>NUCLEOTIDE SEQUENCE</scope>
</reference>
<proteinExistence type="predicted"/>
<name>A0ABN8L6C5_CHISP</name>
<evidence type="ECO:0000259" key="1">
    <source>
        <dbReference type="PROSITE" id="PS50181"/>
    </source>
</evidence>
<dbReference type="InterPro" id="IPR047118">
    <property type="entry name" value="Fbxo7"/>
</dbReference>
<dbReference type="InterPro" id="IPR036047">
    <property type="entry name" value="F-box-like_dom_sf"/>
</dbReference>
<dbReference type="SUPFAM" id="SSF81383">
    <property type="entry name" value="F-box domain"/>
    <property type="match status" value="1"/>
</dbReference>
<dbReference type="SMART" id="SM00256">
    <property type="entry name" value="FBOX"/>
    <property type="match status" value="1"/>
</dbReference>
<dbReference type="Pfam" id="PF12937">
    <property type="entry name" value="F-box-like"/>
    <property type="match status" value="1"/>
</dbReference>
<organism evidence="2 3">
    <name type="scientific">Chilo suppressalis</name>
    <name type="common">Asiatic rice borer moth</name>
    <dbReference type="NCBI Taxonomy" id="168631"/>
    <lineage>
        <taxon>Eukaryota</taxon>
        <taxon>Metazoa</taxon>
        <taxon>Ecdysozoa</taxon>
        <taxon>Arthropoda</taxon>
        <taxon>Hexapoda</taxon>
        <taxon>Insecta</taxon>
        <taxon>Pterygota</taxon>
        <taxon>Neoptera</taxon>
        <taxon>Endopterygota</taxon>
        <taxon>Lepidoptera</taxon>
        <taxon>Glossata</taxon>
        <taxon>Ditrysia</taxon>
        <taxon>Pyraloidea</taxon>
        <taxon>Crambidae</taxon>
        <taxon>Crambinae</taxon>
        <taxon>Chilo</taxon>
    </lineage>
</organism>
<dbReference type="Gene3D" id="1.20.1280.50">
    <property type="match status" value="1"/>
</dbReference>
<feature type="domain" description="F-box" evidence="1">
    <location>
        <begin position="171"/>
        <end position="217"/>
    </location>
</feature>
<dbReference type="PANTHER" id="PTHR15537">
    <property type="entry name" value="F-BOX ONLY PROTEIN 7"/>
    <property type="match status" value="1"/>
</dbReference>
<dbReference type="Proteomes" id="UP001153292">
    <property type="component" value="Chromosome 19"/>
</dbReference>
<dbReference type="EMBL" id="OU963912">
    <property type="protein sequence ID" value="CAH2984748.1"/>
    <property type="molecule type" value="Genomic_DNA"/>
</dbReference>
<dbReference type="Gene3D" id="3.40.1000.30">
    <property type="match status" value="1"/>
</dbReference>